<evidence type="ECO:0000313" key="2">
    <source>
        <dbReference type="EMBL" id="MXQ92172.1"/>
    </source>
</evidence>
<comment type="caution">
    <text evidence="2">The sequence shown here is derived from an EMBL/GenBank/DDBJ whole genome shotgun (WGS) entry which is preliminary data.</text>
</comment>
<gene>
    <name evidence="2" type="ORF">E5288_WYG012429</name>
</gene>
<dbReference type="AlphaFoldDB" id="A0A6B0RRH7"/>
<organism evidence="2 3">
    <name type="scientific">Bos mutus</name>
    <name type="common">wild yak</name>
    <dbReference type="NCBI Taxonomy" id="72004"/>
    <lineage>
        <taxon>Eukaryota</taxon>
        <taxon>Metazoa</taxon>
        <taxon>Chordata</taxon>
        <taxon>Craniata</taxon>
        <taxon>Vertebrata</taxon>
        <taxon>Euteleostomi</taxon>
        <taxon>Mammalia</taxon>
        <taxon>Eutheria</taxon>
        <taxon>Laurasiatheria</taxon>
        <taxon>Artiodactyla</taxon>
        <taxon>Ruminantia</taxon>
        <taxon>Pecora</taxon>
        <taxon>Bovidae</taxon>
        <taxon>Bovinae</taxon>
        <taxon>Bos</taxon>
    </lineage>
</organism>
<proteinExistence type="predicted"/>
<evidence type="ECO:0000313" key="3">
    <source>
        <dbReference type="Proteomes" id="UP000322234"/>
    </source>
</evidence>
<dbReference type="Proteomes" id="UP000322234">
    <property type="component" value="Unassembled WGS sequence"/>
</dbReference>
<feature type="region of interest" description="Disordered" evidence="1">
    <location>
        <begin position="1"/>
        <end position="20"/>
    </location>
</feature>
<evidence type="ECO:0000256" key="1">
    <source>
        <dbReference type="SAM" id="MobiDB-lite"/>
    </source>
</evidence>
<dbReference type="EMBL" id="VBQZ03000079">
    <property type="protein sequence ID" value="MXQ92172.1"/>
    <property type="molecule type" value="Genomic_DNA"/>
</dbReference>
<sequence>MLNALPESKEANTAFTPHLASPPRQGMSFLTFDSKIATMPQLRLGPQGGSYLALSGVNPTSCCKEPLQLHLWSENDYGKKQGRDTRGEKADSEKMTLPLKVCKMVSTASVLIPTFNLEIPFGINIPP</sequence>
<accession>A0A6B0RRH7</accession>
<keyword evidence="3" id="KW-1185">Reference proteome</keyword>
<name>A0A6B0RRH7_9CETA</name>
<protein>
    <submittedName>
        <fullName evidence="2">Uncharacterized protein</fullName>
    </submittedName>
</protein>
<reference evidence="2" key="1">
    <citation type="submission" date="2019-10" db="EMBL/GenBank/DDBJ databases">
        <title>The sequence and de novo assembly of the wild yak genome.</title>
        <authorList>
            <person name="Liu Y."/>
        </authorList>
    </citation>
    <scope>NUCLEOTIDE SEQUENCE [LARGE SCALE GENOMIC DNA]</scope>
    <source>
        <strain evidence="2">WY2019</strain>
    </source>
</reference>